<keyword evidence="1" id="KW-0175">Coiled coil</keyword>
<keyword evidence="2" id="KW-0472">Membrane</keyword>
<comment type="caution">
    <text evidence="3">The sequence shown here is derived from an EMBL/GenBank/DDBJ whole genome shotgun (WGS) entry which is preliminary data.</text>
</comment>
<protein>
    <submittedName>
        <fullName evidence="3">Uncharacterized protein</fullName>
    </submittedName>
</protein>
<sequence length="256" mass="29612">MTATQIAIIIVLGVVALIIMAMIGQSVENNRAKKRQRIIAIKDQVRHIHTNLQQTPEGYVPTPLRNALLQLLIARLHELKSLDTKDPLPDSLLGELRAELEESKQQSAGDQPAPILYSEKQAVLIKRQLSHLSQLVKSLYEQRLFNHQQAQHYIQHLKLLSRQISLDIAWLTAQQYDQRGNWKAAKTALAQCLSGYQQLSKYCNMDERIRAITQRLEQLKAVQEKVILEQKEQLEDQLKRIADEENKWRIKQDYED</sequence>
<gene>
    <name evidence="3" type="ORF">WH50_10715</name>
</gene>
<dbReference type="EMBL" id="LAPT01000045">
    <property type="protein sequence ID" value="PXF31300.1"/>
    <property type="molecule type" value="Genomic_DNA"/>
</dbReference>
<keyword evidence="4" id="KW-1185">Reference proteome</keyword>
<proteinExistence type="predicted"/>
<feature type="coiled-coil region" evidence="1">
    <location>
        <begin position="224"/>
        <end position="251"/>
    </location>
</feature>
<name>A0ABX5LXA8_9GAMM</name>
<reference evidence="3 4" key="1">
    <citation type="submission" date="2015-03" db="EMBL/GenBank/DDBJ databases">
        <authorList>
            <person name="Krishnan R."/>
            <person name="Midha S."/>
            <person name="Patil P.B."/>
            <person name="Rameshkumar N."/>
        </authorList>
    </citation>
    <scope>NUCLEOTIDE SEQUENCE [LARGE SCALE GENOMIC DNA]</scope>
    <source>
        <strain evidence="3 4">L1E11</strain>
    </source>
</reference>
<evidence type="ECO:0000313" key="4">
    <source>
        <dbReference type="Proteomes" id="UP000248090"/>
    </source>
</evidence>
<evidence type="ECO:0000313" key="3">
    <source>
        <dbReference type="EMBL" id="PXF31300.1"/>
    </source>
</evidence>
<organism evidence="3 4">
    <name type="scientific">Pokkaliibacter plantistimulans</name>
    <dbReference type="NCBI Taxonomy" id="1635171"/>
    <lineage>
        <taxon>Bacteria</taxon>
        <taxon>Pseudomonadati</taxon>
        <taxon>Pseudomonadota</taxon>
        <taxon>Gammaproteobacteria</taxon>
        <taxon>Oceanospirillales</taxon>
        <taxon>Balneatrichaceae</taxon>
        <taxon>Pokkaliibacter</taxon>
    </lineage>
</organism>
<dbReference type="Proteomes" id="UP000248090">
    <property type="component" value="Unassembled WGS sequence"/>
</dbReference>
<keyword evidence="2" id="KW-1133">Transmembrane helix</keyword>
<dbReference type="RefSeq" id="WP_110187303.1">
    <property type="nucleotide sequence ID" value="NZ_CP177354.1"/>
</dbReference>
<keyword evidence="2" id="KW-0812">Transmembrane</keyword>
<evidence type="ECO:0000256" key="2">
    <source>
        <dbReference type="SAM" id="Phobius"/>
    </source>
</evidence>
<feature type="transmembrane region" description="Helical" evidence="2">
    <location>
        <begin position="6"/>
        <end position="27"/>
    </location>
</feature>
<accession>A0ABX5LXA8</accession>
<evidence type="ECO:0000256" key="1">
    <source>
        <dbReference type="SAM" id="Coils"/>
    </source>
</evidence>